<evidence type="ECO:0000256" key="2">
    <source>
        <dbReference type="ARBA" id="ARBA00022737"/>
    </source>
</evidence>
<evidence type="ECO:0000256" key="1">
    <source>
        <dbReference type="ARBA" id="ARBA00005739"/>
    </source>
</evidence>
<keyword evidence="2" id="KW-0677">Repeat</keyword>
<evidence type="ECO:0008006" key="8">
    <source>
        <dbReference type="Google" id="ProtNLM"/>
    </source>
</evidence>
<dbReference type="GO" id="GO:0070628">
    <property type="term" value="F:proteasome binding"/>
    <property type="evidence" value="ECO:0007669"/>
    <property type="project" value="InterPro"/>
</dbReference>
<keyword evidence="3" id="KW-0227">DNA damage</keyword>
<dbReference type="Pfam" id="PF11919">
    <property type="entry name" value="PSME4_C"/>
    <property type="match status" value="1"/>
</dbReference>
<reference evidence="7" key="1">
    <citation type="submission" date="2021-01" db="EMBL/GenBank/DDBJ databases">
        <authorList>
            <person name="Corre E."/>
            <person name="Pelletier E."/>
            <person name="Niang G."/>
            <person name="Scheremetjew M."/>
            <person name="Finn R."/>
            <person name="Kale V."/>
            <person name="Holt S."/>
            <person name="Cochrane G."/>
            <person name="Meng A."/>
            <person name="Brown T."/>
            <person name="Cohen L."/>
        </authorList>
    </citation>
    <scope>NUCLEOTIDE SEQUENCE</scope>
    <source>
        <strain evidence="7">GSBS06</strain>
    </source>
</reference>
<keyword evidence="4" id="KW-0234">DNA repair</keyword>
<feature type="domain" description="Proteasome activator complex subunit 4 C-terminal" evidence="5">
    <location>
        <begin position="1525"/>
        <end position="1591"/>
    </location>
</feature>
<dbReference type="InterPro" id="IPR011989">
    <property type="entry name" value="ARM-like"/>
</dbReference>
<dbReference type="InterPro" id="IPR035309">
    <property type="entry name" value="PSME4"/>
</dbReference>
<accession>A0A7S3PLP8</accession>
<dbReference type="Gene3D" id="1.25.10.10">
    <property type="entry name" value="Leucine-rich Repeat Variant"/>
    <property type="match status" value="1"/>
</dbReference>
<dbReference type="InterPro" id="IPR032430">
    <property type="entry name" value="Blm10_mid"/>
</dbReference>
<dbReference type="PANTHER" id="PTHR32170:SF3">
    <property type="entry name" value="PROTEASOME ACTIVATOR COMPLEX SUBUNIT 4"/>
    <property type="match status" value="1"/>
</dbReference>
<dbReference type="GO" id="GO:0006281">
    <property type="term" value="P:DNA repair"/>
    <property type="evidence" value="ECO:0007669"/>
    <property type="project" value="UniProtKB-KW"/>
</dbReference>
<evidence type="ECO:0000259" key="5">
    <source>
        <dbReference type="Pfam" id="PF11919"/>
    </source>
</evidence>
<dbReference type="GO" id="GO:0016504">
    <property type="term" value="F:peptidase activator activity"/>
    <property type="evidence" value="ECO:0007669"/>
    <property type="project" value="InterPro"/>
</dbReference>
<sequence>MVGKIINSWWPLVSNCAPWDIRWISILRRIAKHNPNINWTPYLPFLFNKIQKSLSIKNGATGAGVAMYPARLSFMFSRRQAHGKAAKLAVEMLGNGSISDAYVVNESKSQNDLAKKVLYSRGEKSKKADVEAIKREIETLSSQDKQVSLGYLYLRRLLSSISTLFHPSNLGMHTFSVFGFLNNLCGSFVKRLGRQYASKYDSISLVEKRELLSLLLPLAKMGLTGKNENVVLLAGACFAQLAWIAPTTVYEHITPLLSAAFDPSNLTQVHLVPACLQALDVLFQPFLQSRMLLPKILPKLLPLTLPGVDPNDFTKTLQTLKFYETFLRWIPIVDTSKFDYSEMPKANDCAWEHHLTSSCKKYGIDSDSEARNNSESDDERILLGEAMWNAGPTISKWGLDLVGKLLSFFEHQEPLSEDGGMFQKRDEFKLFQVKQVLSLLFQQMDPETRDSAQKIIVNWANTKCLTNAEEYCVSMIRSCYVASTVSGKKNMIQNLFVPMMERIKKPDNYSDRQVSWAFIVTGAIIRVAGSQVVQQEEMLDSAISSILNDVDDIREEKASKLLEQSIRGLVGSYPVNGGSSYECTSDSNIDSVDWRKLAVSWGQSLETVSLKLHKPSHEELKAATRLRDKFLSLALSKVESYMETKDTGVKEWRASLVLITSVIRGSGEYLDTLVSGDSVMVPGVHEEKIRDDLIKKSTNILEWLLANTNNPSLHAVAANCVILSMLLREPCTLSDGTPNQFQGLYEHFSKAMQPYALRAELLATNRRVENEHADALYEPSYVLKSRSSMLEDMREVITELHRQQSVEKCFVAESKPVYVRAFTVLTSSCLHDWTETRKKIQKNYKKLGMRFPKLLCEQLHVLMNHLDYSGVEQISEEQDTKKYAELTGSYYLMNNRKVFRWIVSDWRLFRSFVEKVVVGFDASALSSEQQTASDSRVQELIIGVMNRWNNLPLSDSNITRQDIIDKLEAHGRLSSMSWRKQLSVSGSLSTLIRPDKPNSENMWNWFVDIITTTQNVPLQTNALFALSKLMLIGKNDNYLEESNSARRVDFTDGTFLQKIVSVVSQSHIMAAEDPDESSSSSAPKIGGLMGNLLKMFTGSQKHNKSKWSIGVEELMSYPEISSETAWLHHDGQYGSGFKFSHAFVFFVFTRTLGVKFVEGIVPLLEDLIQGETEQQTAEYKANLVTCSEIVAGMLRAAEKYEYLNDVQEAIVERVLPLVTSSIAETGLNSGSCWVDASVFSCSDGVPQNAWLEMTFESIEGQIMMAPSTRIINSLKVARTLIEELQEENDIVSSLERLSACLFSLHRYEYKAVREQVGVTAAVALHKATRSNHKVKVLHKFVEKLCTLEKKVDTSTGDTYESAFYLGLVLSKLGGYEDYISHLIPVFLEAVNTADSEQSKKFKAICLNVVQSMEAGGIQIIEQLISTGLSAPSWNVRLVAIMMIDAVLANQSSGVGFLGLLYVRKSFERMLYDSEIKIQQQVSLSLRNIVSSFHPESESLKIYVDKYADLLGTLKSEKRKQKHQVPAVFGLSAAVKAFPYSVPSPLSVASLARVKLKEAKSTIEQFKRTHHDTWAFDSQAFTQDQLDDLMGSSEVYGYA</sequence>
<dbReference type="InterPro" id="IPR021843">
    <property type="entry name" value="PSME4_C"/>
</dbReference>
<name>A0A7S3PLP8_9STRA</name>
<gene>
    <name evidence="7" type="ORF">ASTO00021_LOCUS13583</name>
</gene>
<dbReference type="InterPro" id="IPR016024">
    <property type="entry name" value="ARM-type_fold"/>
</dbReference>
<dbReference type="GO" id="GO:0005634">
    <property type="term" value="C:nucleus"/>
    <property type="evidence" value="ECO:0007669"/>
    <property type="project" value="TreeGrafter"/>
</dbReference>
<dbReference type="Pfam" id="PF16507">
    <property type="entry name" value="HEAT_PSME4_mid"/>
    <property type="match status" value="1"/>
</dbReference>
<dbReference type="GO" id="GO:0005829">
    <property type="term" value="C:cytosol"/>
    <property type="evidence" value="ECO:0007669"/>
    <property type="project" value="TreeGrafter"/>
</dbReference>
<dbReference type="GO" id="GO:0010499">
    <property type="term" value="P:proteasomal ubiquitin-independent protein catabolic process"/>
    <property type="evidence" value="ECO:0007669"/>
    <property type="project" value="TreeGrafter"/>
</dbReference>
<evidence type="ECO:0000313" key="7">
    <source>
        <dbReference type="EMBL" id="CAE0443504.1"/>
    </source>
</evidence>
<feature type="domain" description="Proteasome activator Blm10 middle HEAT repeats region" evidence="6">
    <location>
        <begin position="154"/>
        <end position="663"/>
    </location>
</feature>
<proteinExistence type="inferred from homology"/>
<evidence type="ECO:0000256" key="4">
    <source>
        <dbReference type="ARBA" id="ARBA00023204"/>
    </source>
</evidence>
<dbReference type="PANTHER" id="PTHR32170">
    <property type="entry name" value="PROTEASOME ACTIVATOR COMPLEX SUBUNIT 4"/>
    <property type="match status" value="1"/>
</dbReference>
<comment type="similarity">
    <text evidence="1">Belongs to the BLM10 family.</text>
</comment>
<evidence type="ECO:0000259" key="6">
    <source>
        <dbReference type="Pfam" id="PF16507"/>
    </source>
</evidence>
<evidence type="ECO:0000256" key="3">
    <source>
        <dbReference type="ARBA" id="ARBA00022763"/>
    </source>
</evidence>
<organism evidence="7">
    <name type="scientific">Aplanochytrium stocchinoi</name>
    <dbReference type="NCBI Taxonomy" id="215587"/>
    <lineage>
        <taxon>Eukaryota</taxon>
        <taxon>Sar</taxon>
        <taxon>Stramenopiles</taxon>
        <taxon>Bigyra</taxon>
        <taxon>Labyrinthulomycetes</taxon>
        <taxon>Thraustochytrida</taxon>
        <taxon>Thraustochytriidae</taxon>
        <taxon>Aplanochytrium</taxon>
    </lineage>
</organism>
<dbReference type="SUPFAM" id="SSF48371">
    <property type="entry name" value="ARM repeat"/>
    <property type="match status" value="1"/>
</dbReference>
<dbReference type="EMBL" id="HBIN01017804">
    <property type="protein sequence ID" value="CAE0443504.1"/>
    <property type="molecule type" value="Transcribed_RNA"/>
</dbReference>
<protein>
    <recommendedName>
        <fullName evidence="8">Proteasome activator Blm10 mid region domain-containing protein</fullName>
    </recommendedName>
</protein>